<evidence type="ECO:0000313" key="2">
    <source>
        <dbReference type="EMBL" id="NML58295.1"/>
    </source>
</evidence>
<dbReference type="EMBL" id="JABBGF010000002">
    <property type="protein sequence ID" value="NML58295.1"/>
    <property type="molecule type" value="Genomic_DNA"/>
</dbReference>
<keyword evidence="1" id="KW-0812">Transmembrane</keyword>
<keyword evidence="1" id="KW-0472">Membrane</keyword>
<gene>
    <name evidence="2" type="ORF">HHL20_13180</name>
</gene>
<protein>
    <submittedName>
        <fullName evidence="2">Uncharacterized protein</fullName>
    </submittedName>
</protein>
<dbReference type="RefSeq" id="WP_169231636.1">
    <property type="nucleotide sequence ID" value="NZ_JABBGF010000002.1"/>
</dbReference>
<comment type="caution">
    <text evidence="2">The sequence shown here is derived from an EMBL/GenBank/DDBJ whole genome shotgun (WGS) entry which is preliminary data.</text>
</comment>
<dbReference type="Proteomes" id="UP000552615">
    <property type="component" value="Unassembled WGS sequence"/>
</dbReference>
<accession>A0A7Y0A7W7</accession>
<keyword evidence="1" id="KW-1133">Transmembrane helix</keyword>
<name>A0A7Y0A7W7_9FLAO</name>
<dbReference type="AlphaFoldDB" id="A0A7Y0A7W7"/>
<proteinExistence type="predicted"/>
<reference evidence="2 3" key="1">
    <citation type="submission" date="2020-04" db="EMBL/GenBank/DDBJ databases">
        <title>Chryseobacterium sp. RJ-7-14 sp. nov., isolated from Jeju soil.</title>
        <authorList>
            <person name="Dahal R.H."/>
            <person name="Chaudhary D.K."/>
        </authorList>
    </citation>
    <scope>NUCLEOTIDE SEQUENCE [LARGE SCALE GENOMIC DNA]</scope>
    <source>
        <strain evidence="2 3">RJ-7-14</strain>
    </source>
</reference>
<organism evidence="2 3">
    <name type="scientific">Chryseobacterium cheonjiense</name>
    <dbReference type="NCBI Taxonomy" id="2728845"/>
    <lineage>
        <taxon>Bacteria</taxon>
        <taxon>Pseudomonadati</taxon>
        <taxon>Bacteroidota</taxon>
        <taxon>Flavobacteriia</taxon>
        <taxon>Flavobacteriales</taxon>
        <taxon>Weeksellaceae</taxon>
        <taxon>Chryseobacterium group</taxon>
        <taxon>Chryseobacterium</taxon>
    </lineage>
</organism>
<keyword evidence="3" id="KW-1185">Reference proteome</keyword>
<feature type="transmembrane region" description="Helical" evidence="1">
    <location>
        <begin position="285"/>
        <end position="308"/>
    </location>
</feature>
<sequence>MKIIFSFLIFSALFQAQKTETIDLSKSIRDRSNSIKTFTVIDQRPSKEIGSVMYHKDQVNITFENSADKDIQDWFYKENKERGKDDFVVLLENIEITEDKKEKSSIAKLELRASTFIKKEDGYHFVYRKDTVATVSSRVTPYLAQSLSKKVTLILADLIKTSYQKKPWEYGLSESELKDYAAILKDKLDILKTDSLKDGIYRSYYSFFTHNPEPGFVIQTNKKGVVTTAVNGESKISVMNCYAFVYNGIPYKVIPVGYVEIFRDEMGLFIEVKKEELFPENSSGVLIMGGGVAGLVGSIVGTIAISAIDANAAKKRRAIAGTEVSLDPLTGHYILPEGFEKK</sequence>
<evidence type="ECO:0000256" key="1">
    <source>
        <dbReference type="SAM" id="Phobius"/>
    </source>
</evidence>
<evidence type="ECO:0000313" key="3">
    <source>
        <dbReference type="Proteomes" id="UP000552615"/>
    </source>
</evidence>